<dbReference type="EMBL" id="CDMZ01002229">
    <property type="protein sequence ID" value="CEM41411.1"/>
    <property type="molecule type" value="Genomic_DNA"/>
</dbReference>
<dbReference type="PANTHER" id="PTHR13954:SF6">
    <property type="entry name" value="NON-SPECIFIC SERINE_THREONINE PROTEIN KINASE"/>
    <property type="match status" value="1"/>
</dbReference>
<dbReference type="GO" id="GO:1990604">
    <property type="term" value="C:IRE1-TRAF2-ASK1 complex"/>
    <property type="evidence" value="ECO:0007669"/>
    <property type="project" value="TreeGrafter"/>
</dbReference>
<dbReference type="GO" id="GO:0005524">
    <property type="term" value="F:ATP binding"/>
    <property type="evidence" value="ECO:0007669"/>
    <property type="project" value="InterPro"/>
</dbReference>
<protein>
    <recommendedName>
        <fullName evidence="1">Protein kinase domain-containing protein</fullName>
    </recommendedName>
</protein>
<dbReference type="PROSITE" id="PS50011">
    <property type="entry name" value="PROTEIN_KINASE_DOM"/>
    <property type="match status" value="1"/>
</dbReference>
<dbReference type="GO" id="GO:0051082">
    <property type="term" value="F:unfolded protein binding"/>
    <property type="evidence" value="ECO:0007669"/>
    <property type="project" value="TreeGrafter"/>
</dbReference>
<proteinExistence type="predicted"/>
<name>A0A0G4HBQ2_9ALVE</name>
<feature type="domain" description="Protein kinase" evidence="1">
    <location>
        <begin position="1"/>
        <end position="341"/>
    </location>
</feature>
<dbReference type="Gene3D" id="1.10.510.10">
    <property type="entry name" value="Transferase(Phosphotransferase) domain 1"/>
    <property type="match status" value="1"/>
</dbReference>
<dbReference type="GO" id="GO:0004521">
    <property type="term" value="F:RNA endonuclease activity"/>
    <property type="evidence" value="ECO:0007669"/>
    <property type="project" value="InterPro"/>
</dbReference>
<organism evidence="2">
    <name type="scientific">Chromera velia CCMP2878</name>
    <dbReference type="NCBI Taxonomy" id="1169474"/>
    <lineage>
        <taxon>Eukaryota</taxon>
        <taxon>Sar</taxon>
        <taxon>Alveolata</taxon>
        <taxon>Colpodellida</taxon>
        <taxon>Chromeraceae</taxon>
        <taxon>Chromera</taxon>
    </lineage>
</organism>
<reference evidence="2" key="1">
    <citation type="submission" date="2014-11" db="EMBL/GenBank/DDBJ databases">
        <authorList>
            <person name="Otto D Thomas"/>
            <person name="Naeem Raeece"/>
        </authorList>
    </citation>
    <scope>NUCLEOTIDE SEQUENCE</scope>
</reference>
<dbReference type="GO" id="GO:0004674">
    <property type="term" value="F:protein serine/threonine kinase activity"/>
    <property type="evidence" value="ECO:0007669"/>
    <property type="project" value="InterPro"/>
</dbReference>
<dbReference type="PANTHER" id="PTHR13954">
    <property type="entry name" value="IRE1-RELATED"/>
    <property type="match status" value="1"/>
</dbReference>
<sequence length="341" mass="37891">MAAEVTQSPSEWHELPKWGTIRSYAMKPEDYCGRKNKRDDRPRATLACVVPSVHPIDDMTRVRNDLQKHHGSSHPNLMNPVRVQTEIAPGAPGGEFAILVQYDKSVDGALALDQLLYPESGSAVPQPLSLTEGARKQYRQVLSGLFHLHLLSVRHLFLRPSNIFVYGGNPGDRSLGGCKLVLGPYVKRAELHCTMMSAAAAPPREGAEACLKKMEVRNPNYANRPGYMLLRSDFYPGMREMGYKMTSEDQLWMAPELQGLLRGDAGWRTGAASICRPRFPEKGRVLAVLDQLRACDVFSAGLILFYIATGGHHLFGDLGREDPERIGQRIRSGDPVNLYLV</sequence>
<dbReference type="AlphaFoldDB" id="A0A0G4HBQ2"/>
<dbReference type="InterPro" id="IPR000719">
    <property type="entry name" value="Prot_kinase_dom"/>
</dbReference>
<accession>A0A0G4HBQ2</accession>
<dbReference type="SUPFAM" id="SSF56112">
    <property type="entry name" value="Protein kinase-like (PK-like)"/>
    <property type="match status" value="1"/>
</dbReference>
<dbReference type="GO" id="GO:0036498">
    <property type="term" value="P:IRE1-mediated unfolded protein response"/>
    <property type="evidence" value="ECO:0007669"/>
    <property type="project" value="TreeGrafter"/>
</dbReference>
<gene>
    <name evidence="2" type="ORF">Cvel_25997</name>
</gene>
<dbReference type="InterPro" id="IPR045133">
    <property type="entry name" value="IRE1/2-like"/>
</dbReference>
<evidence type="ECO:0000259" key="1">
    <source>
        <dbReference type="PROSITE" id="PS50011"/>
    </source>
</evidence>
<evidence type="ECO:0000313" key="2">
    <source>
        <dbReference type="EMBL" id="CEM41411.1"/>
    </source>
</evidence>
<feature type="non-terminal residue" evidence="2">
    <location>
        <position position="341"/>
    </location>
</feature>
<dbReference type="InterPro" id="IPR011009">
    <property type="entry name" value="Kinase-like_dom_sf"/>
</dbReference>